<dbReference type="InterPro" id="IPR004360">
    <property type="entry name" value="Glyas_Fos-R_dOase_dom"/>
</dbReference>
<gene>
    <name evidence="2" type="ORF">COW36_10135</name>
</gene>
<proteinExistence type="predicted"/>
<protein>
    <submittedName>
        <fullName evidence="2">Glyoxalase</fullName>
    </submittedName>
</protein>
<dbReference type="SUPFAM" id="SSF54593">
    <property type="entry name" value="Glyoxalase/Bleomycin resistance protein/Dihydroxybiphenyl dioxygenase"/>
    <property type="match status" value="1"/>
</dbReference>
<feature type="domain" description="VOC" evidence="1">
    <location>
        <begin position="12"/>
        <end position="136"/>
    </location>
</feature>
<dbReference type="Pfam" id="PF00903">
    <property type="entry name" value="Glyoxalase"/>
    <property type="match status" value="1"/>
</dbReference>
<evidence type="ECO:0000259" key="1">
    <source>
        <dbReference type="PROSITE" id="PS51819"/>
    </source>
</evidence>
<dbReference type="AlphaFoldDB" id="A0A2M7G599"/>
<dbReference type="Proteomes" id="UP000231019">
    <property type="component" value="Unassembled WGS sequence"/>
</dbReference>
<accession>A0A2M7G599</accession>
<sequence>MTLSASQPWTQGIHHLGLTVSDLDDAVDFFTSVLQFQKVGGKPEYPAVFVSDQHTLLTLWQLKSPEGRGFDRHQQVGLHHFALHLAPERSLGEIYALLKARPGVEIEFGPEALGQTGLHHMICRIPGDLRLELVSHVL</sequence>
<comment type="caution">
    <text evidence="2">The sequence shown here is derived from an EMBL/GenBank/DDBJ whole genome shotgun (WGS) entry which is preliminary data.</text>
</comment>
<evidence type="ECO:0000313" key="2">
    <source>
        <dbReference type="EMBL" id="PIW17101.1"/>
    </source>
</evidence>
<dbReference type="PROSITE" id="PS51819">
    <property type="entry name" value="VOC"/>
    <property type="match status" value="1"/>
</dbReference>
<reference evidence="2 3" key="1">
    <citation type="submission" date="2017-09" db="EMBL/GenBank/DDBJ databases">
        <title>Depth-based differentiation of microbial function through sediment-hosted aquifers and enrichment of novel symbionts in the deep terrestrial subsurface.</title>
        <authorList>
            <person name="Probst A.J."/>
            <person name="Ladd B."/>
            <person name="Jarett J.K."/>
            <person name="Geller-Mcgrath D.E."/>
            <person name="Sieber C.M."/>
            <person name="Emerson J.B."/>
            <person name="Anantharaman K."/>
            <person name="Thomas B.C."/>
            <person name="Malmstrom R."/>
            <person name="Stieglmeier M."/>
            <person name="Klingl A."/>
            <person name="Woyke T."/>
            <person name="Ryan C.M."/>
            <person name="Banfield J.F."/>
        </authorList>
    </citation>
    <scope>NUCLEOTIDE SEQUENCE [LARGE SCALE GENOMIC DNA]</scope>
    <source>
        <strain evidence="2">CG17_big_fil_post_rev_8_21_14_2_50_48_46</strain>
    </source>
</reference>
<organism evidence="2 3">
    <name type="scientific">bacterium (Candidatus Blackallbacteria) CG17_big_fil_post_rev_8_21_14_2_50_48_46</name>
    <dbReference type="NCBI Taxonomy" id="2014261"/>
    <lineage>
        <taxon>Bacteria</taxon>
        <taxon>Candidatus Blackallbacteria</taxon>
    </lineage>
</organism>
<dbReference type="Gene3D" id="3.10.180.10">
    <property type="entry name" value="2,3-Dihydroxybiphenyl 1,2-Dioxygenase, domain 1"/>
    <property type="match status" value="1"/>
</dbReference>
<dbReference type="InterPro" id="IPR029068">
    <property type="entry name" value="Glyas_Bleomycin-R_OHBP_Dase"/>
</dbReference>
<name>A0A2M7G599_9BACT</name>
<evidence type="ECO:0000313" key="3">
    <source>
        <dbReference type="Proteomes" id="UP000231019"/>
    </source>
</evidence>
<dbReference type="EMBL" id="PFFQ01000030">
    <property type="protein sequence ID" value="PIW17101.1"/>
    <property type="molecule type" value="Genomic_DNA"/>
</dbReference>
<dbReference type="InterPro" id="IPR037523">
    <property type="entry name" value="VOC_core"/>
</dbReference>